<name>A0A0R2HBW6_9FIRM</name>
<comment type="caution">
    <text evidence="1">The sequence shown here is derived from an EMBL/GenBank/DDBJ whole genome shotgun (WGS) entry which is preliminary data.</text>
</comment>
<dbReference type="Proteomes" id="UP000051841">
    <property type="component" value="Unassembled WGS sequence"/>
</dbReference>
<protein>
    <recommendedName>
        <fullName evidence="3">Coenzyme PQQ synthesis protein D (PqqD)</fullName>
    </recommendedName>
</protein>
<sequence length="89" mass="10106">MKLRYQFKIVDMGDEIVAVPVGDEKDQLHGVIRLNDIGVEIFSLLEEDTTPEKVHAAMMEKYPDSSKDEIGKMLESFFNTLLHEGVLIP</sequence>
<dbReference type="Gene3D" id="1.10.10.1150">
    <property type="entry name" value="Coenzyme PQQ synthesis protein D (PqqD)"/>
    <property type="match status" value="1"/>
</dbReference>
<evidence type="ECO:0000313" key="2">
    <source>
        <dbReference type="Proteomes" id="UP000051841"/>
    </source>
</evidence>
<dbReference type="EMBL" id="JQBL01000009">
    <property type="protein sequence ID" value="KRN50450.1"/>
    <property type="molecule type" value="Genomic_DNA"/>
</dbReference>
<dbReference type="Pfam" id="PF05402">
    <property type="entry name" value="PqqD"/>
    <property type="match status" value="1"/>
</dbReference>
<accession>A0A0R2HBW6</accession>
<dbReference type="RefSeq" id="WP_031589076.1">
    <property type="nucleotide sequence ID" value="NZ_JNKN01000009.1"/>
</dbReference>
<organism evidence="1 2">
    <name type="scientific">Kandleria vitulina DSM 20405</name>
    <dbReference type="NCBI Taxonomy" id="1410657"/>
    <lineage>
        <taxon>Bacteria</taxon>
        <taxon>Bacillati</taxon>
        <taxon>Bacillota</taxon>
        <taxon>Erysipelotrichia</taxon>
        <taxon>Erysipelotrichales</taxon>
        <taxon>Coprobacillaceae</taxon>
        <taxon>Kandleria</taxon>
    </lineage>
</organism>
<keyword evidence="2" id="KW-1185">Reference proteome</keyword>
<proteinExistence type="predicted"/>
<dbReference type="InterPro" id="IPR008792">
    <property type="entry name" value="PQQD"/>
</dbReference>
<reference evidence="1 2" key="1">
    <citation type="journal article" date="2015" name="Genome Announc.">
        <title>Expanding the biotechnology potential of lactobacilli through comparative genomics of 213 strains and associated genera.</title>
        <authorList>
            <person name="Sun Z."/>
            <person name="Harris H.M."/>
            <person name="McCann A."/>
            <person name="Guo C."/>
            <person name="Argimon S."/>
            <person name="Zhang W."/>
            <person name="Yang X."/>
            <person name="Jeffery I.B."/>
            <person name="Cooney J.C."/>
            <person name="Kagawa T.F."/>
            <person name="Liu W."/>
            <person name="Song Y."/>
            <person name="Salvetti E."/>
            <person name="Wrobel A."/>
            <person name="Rasinkangas P."/>
            <person name="Parkhill J."/>
            <person name="Rea M.C."/>
            <person name="O'Sullivan O."/>
            <person name="Ritari J."/>
            <person name="Douillard F.P."/>
            <person name="Paul Ross R."/>
            <person name="Yang R."/>
            <person name="Briner A.E."/>
            <person name="Felis G.E."/>
            <person name="de Vos W.M."/>
            <person name="Barrangou R."/>
            <person name="Klaenhammer T.R."/>
            <person name="Caufield P.W."/>
            <person name="Cui Y."/>
            <person name="Zhang H."/>
            <person name="O'Toole P.W."/>
        </authorList>
    </citation>
    <scope>NUCLEOTIDE SEQUENCE [LARGE SCALE GENOMIC DNA]</scope>
    <source>
        <strain evidence="1 2">DSM 20405</strain>
    </source>
</reference>
<dbReference type="InterPro" id="IPR041881">
    <property type="entry name" value="PqqD_sf"/>
</dbReference>
<gene>
    <name evidence="1" type="ORF">IV49_GL002099</name>
</gene>
<dbReference type="PATRIC" id="fig|1410657.5.peg.2169"/>
<evidence type="ECO:0008006" key="3">
    <source>
        <dbReference type="Google" id="ProtNLM"/>
    </source>
</evidence>
<evidence type="ECO:0000313" key="1">
    <source>
        <dbReference type="EMBL" id="KRN50450.1"/>
    </source>
</evidence>
<dbReference type="AlphaFoldDB" id="A0A0R2HBW6"/>